<proteinExistence type="predicted"/>
<protein>
    <submittedName>
        <fullName evidence="2">Uncharacterized protein</fullName>
    </submittedName>
</protein>
<feature type="compositionally biased region" description="Acidic residues" evidence="1">
    <location>
        <begin position="112"/>
        <end position="121"/>
    </location>
</feature>
<name>A0A6L2L9L4_TANCI</name>
<reference evidence="2" key="1">
    <citation type="journal article" date="2019" name="Sci. Rep.">
        <title>Draft genome of Tanacetum cinerariifolium, the natural source of mosquito coil.</title>
        <authorList>
            <person name="Yamashiro T."/>
            <person name="Shiraishi A."/>
            <person name="Satake H."/>
            <person name="Nakayama K."/>
        </authorList>
    </citation>
    <scope>NUCLEOTIDE SEQUENCE</scope>
</reference>
<sequence length="149" mass="16562">MKTSGTLTLIRNEGIGSIPGVVDVPTDESEEEISWNSIDEKGDDDEGKDGDGDDEGNDGDDSEEGDDDDEQDDDARDDDEEEDKDERDNKEDDQEEGNGEENLGTNVGMEEGHDEEEEEDELYRDANINLGRELIHVITICDKYAQSDT</sequence>
<evidence type="ECO:0000313" key="2">
    <source>
        <dbReference type="EMBL" id="GEU58386.1"/>
    </source>
</evidence>
<comment type="caution">
    <text evidence="2">The sequence shown here is derived from an EMBL/GenBank/DDBJ whole genome shotgun (WGS) entry which is preliminary data.</text>
</comment>
<feature type="region of interest" description="Disordered" evidence="1">
    <location>
        <begin position="1"/>
        <end position="121"/>
    </location>
</feature>
<organism evidence="2">
    <name type="scientific">Tanacetum cinerariifolium</name>
    <name type="common">Dalmatian daisy</name>
    <name type="synonym">Chrysanthemum cinerariifolium</name>
    <dbReference type="NCBI Taxonomy" id="118510"/>
    <lineage>
        <taxon>Eukaryota</taxon>
        <taxon>Viridiplantae</taxon>
        <taxon>Streptophyta</taxon>
        <taxon>Embryophyta</taxon>
        <taxon>Tracheophyta</taxon>
        <taxon>Spermatophyta</taxon>
        <taxon>Magnoliopsida</taxon>
        <taxon>eudicotyledons</taxon>
        <taxon>Gunneridae</taxon>
        <taxon>Pentapetalae</taxon>
        <taxon>asterids</taxon>
        <taxon>campanulids</taxon>
        <taxon>Asterales</taxon>
        <taxon>Asteraceae</taxon>
        <taxon>Asteroideae</taxon>
        <taxon>Anthemideae</taxon>
        <taxon>Anthemidinae</taxon>
        <taxon>Tanacetum</taxon>
    </lineage>
</organism>
<dbReference type="EMBL" id="BKCJ010003994">
    <property type="protein sequence ID" value="GEU58386.1"/>
    <property type="molecule type" value="Genomic_DNA"/>
</dbReference>
<dbReference type="AlphaFoldDB" id="A0A6L2L9L4"/>
<gene>
    <name evidence="2" type="ORF">Tci_030364</name>
</gene>
<accession>A0A6L2L9L4</accession>
<feature type="compositionally biased region" description="Acidic residues" evidence="1">
    <location>
        <begin position="41"/>
        <end position="99"/>
    </location>
</feature>
<evidence type="ECO:0000256" key="1">
    <source>
        <dbReference type="SAM" id="MobiDB-lite"/>
    </source>
</evidence>